<dbReference type="EMBL" id="BNDW01000117">
    <property type="protein sequence ID" value="GHI27135.1"/>
    <property type="molecule type" value="Genomic_DNA"/>
</dbReference>
<gene>
    <name evidence="1" type="ORF">Shyd_85060</name>
</gene>
<dbReference type="RefSeq" id="WP_226652870.1">
    <property type="nucleotide sequence ID" value="NZ_BNBS01000061.1"/>
</dbReference>
<dbReference type="InterPro" id="IPR013382">
    <property type="entry name" value="CRISPR-assoc_prot_Cse2"/>
</dbReference>
<evidence type="ECO:0000313" key="2">
    <source>
        <dbReference type="Proteomes" id="UP001052739"/>
    </source>
</evidence>
<proteinExistence type="predicted"/>
<dbReference type="Proteomes" id="UP001052739">
    <property type="component" value="Unassembled WGS sequence"/>
</dbReference>
<sequence>MTTARTVDGTRAADRTDAPVSEGGVALTAWLASLVHNHDYASLAELRRPRVQREPHFRALWYSPTEAQREVYGQVAFLFAVYHQGRTKPAFGYGSLGEAARRIGGGAGRGPDDPGAARLVDRIVSSRRIPWRHLQHAIARLRSCDQQPPSWAGLVDDLNRWHDRRARVPYEWGVAFHMPPARAAADRAGALSLPTSAVSLPKDPTT</sequence>
<dbReference type="InterPro" id="IPR038287">
    <property type="entry name" value="Cse2_sf"/>
</dbReference>
<organism evidence="1 2">
    <name type="scientific">Streptomyces hydrogenans</name>
    <dbReference type="NCBI Taxonomy" id="1873719"/>
    <lineage>
        <taxon>Bacteria</taxon>
        <taxon>Bacillati</taxon>
        <taxon>Actinomycetota</taxon>
        <taxon>Actinomycetes</taxon>
        <taxon>Kitasatosporales</taxon>
        <taxon>Streptomycetaceae</taxon>
        <taxon>Streptomyces</taxon>
    </lineage>
</organism>
<keyword evidence="2" id="KW-1185">Reference proteome</keyword>
<name>A0ABQ3PQ25_9ACTN</name>
<reference evidence="1" key="1">
    <citation type="submission" date="2024-05" db="EMBL/GenBank/DDBJ databases">
        <title>Whole genome shotgun sequence of Streptomyces hydrogenans NBRC 13475.</title>
        <authorList>
            <person name="Komaki H."/>
            <person name="Tamura T."/>
        </authorList>
    </citation>
    <scope>NUCLEOTIDE SEQUENCE</scope>
    <source>
        <strain evidence="1">NBRC 13475</strain>
    </source>
</reference>
<dbReference type="Pfam" id="PF09485">
    <property type="entry name" value="CRISPR_Cse2"/>
    <property type="match status" value="1"/>
</dbReference>
<evidence type="ECO:0008006" key="3">
    <source>
        <dbReference type="Google" id="ProtNLM"/>
    </source>
</evidence>
<dbReference type="NCBIfam" id="TIGR02548">
    <property type="entry name" value="casB_cse2"/>
    <property type="match status" value="1"/>
</dbReference>
<evidence type="ECO:0000313" key="1">
    <source>
        <dbReference type="EMBL" id="GHI27135.1"/>
    </source>
</evidence>
<protein>
    <recommendedName>
        <fullName evidence="3">Type I-E CRISPR-associated protein Cse2/CasB</fullName>
    </recommendedName>
</protein>
<comment type="caution">
    <text evidence="1">The sequence shown here is derived from an EMBL/GenBank/DDBJ whole genome shotgun (WGS) entry which is preliminary data.</text>
</comment>
<dbReference type="Gene3D" id="1.10.520.40">
    <property type="entry name" value="CRISPR-associated protein Cse2"/>
    <property type="match status" value="1"/>
</dbReference>
<accession>A0ABQ3PQ25</accession>